<evidence type="ECO:0000313" key="1">
    <source>
        <dbReference type="EnsemblMetazoa" id="Aqu2.1.24800_001"/>
    </source>
</evidence>
<dbReference type="AlphaFoldDB" id="A0A1X7UAL4"/>
<organism evidence="1">
    <name type="scientific">Amphimedon queenslandica</name>
    <name type="common">Sponge</name>
    <dbReference type="NCBI Taxonomy" id="400682"/>
    <lineage>
        <taxon>Eukaryota</taxon>
        <taxon>Metazoa</taxon>
        <taxon>Porifera</taxon>
        <taxon>Demospongiae</taxon>
        <taxon>Heteroscleromorpha</taxon>
        <taxon>Haplosclerida</taxon>
        <taxon>Niphatidae</taxon>
        <taxon>Amphimedon</taxon>
    </lineage>
</organism>
<protein>
    <submittedName>
        <fullName evidence="1">Uncharacterized protein</fullName>
    </submittedName>
</protein>
<reference evidence="1" key="1">
    <citation type="submission" date="2017-05" db="UniProtKB">
        <authorList>
            <consortium name="EnsemblMetazoa"/>
        </authorList>
    </citation>
    <scope>IDENTIFICATION</scope>
</reference>
<accession>A0A1X7UAL4</accession>
<dbReference type="InParanoid" id="A0A1X7UAL4"/>
<sequence>MEDDECLAEIEKVKTAYWTTQKELIGVLQKLVGDHQARRAEVTMDVVKQFMTPRPLNFKLSA</sequence>
<dbReference type="Gene3D" id="1.10.240.10">
    <property type="entry name" value="Tyrosyl-Transfer RNA Synthetase"/>
    <property type="match status" value="1"/>
</dbReference>
<dbReference type="STRING" id="400682.A0A1X7UAL4"/>
<proteinExistence type="predicted"/>
<dbReference type="EnsemblMetazoa" id="Aqu2.1.24800_001">
    <property type="protein sequence ID" value="Aqu2.1.24800_001"/>
    <property type="gene ID" value="Aqu2.1.24800"/>
</dbReference>
<name>A0A1X7UAL4_AMPQE</name>
<dbReference type="OrthoDB" id="10261385at2759"/>